<evidence type="ECO:0000256" key="1">
    <source>
        <dbReference type="SAM" id="MobiDB-lite"/>
    </source>
</evidence>
<accession>A0A9P4Q8U8</accession>
<protein>
    <submittedName>
        <fullName evidence="2">Uncharacterized protein</fullName>
    </submittedName>
</protein>
<dbReference type="Proteomes" id="UP000799441">
    <property type="component" value="Unassembled WGS sequence"/>
</dbReference>
<evidence type="ECO:0000313" key="2">
    <source>
        <dbReference type="EMBL" id="KAF2721929.1"/>
    </source>
</evidence>
<evidence type="ECO:0000313" key="3">
    <source>
        <dbReference type="Proteomes" id="UP000799441"/>
    </source>
</evidence>
<keyword evidence="3" id="KW-1185">Reference proteome</keyword>
<feature type="region of interest" description="Disordered" evidence="1">
    <location>
        <begin position="127"/>
        <end position="161"/>
    </location>
</feature>
<dbReference type="AlphaFoldDB" id="A0A9P4Q8U8"/>
<organism evidence="2 3">
    <name type="scientific">Polychaeton citri CBS 116435</name>
    <dbReference type="NCBI Taxonomy" id="1314669"/>
    <lineage>
        <taxon>Eukaryota</taxon>
        <taxon>Fungi</taxon>
        <taxon>Dikarya</taxon>
        <taxon>Ascomycota</taxon>
        <taxon>Pezizomycotina</taxon>
        <taxon>Dothideomycetes</taxon>
        <taxon>Dothideomycetidae</taxon>
        <taxon>Capnodiales</taxon>
        <taxon>Capnodiaceae</taxon>
        <taxon>Polychaeton</taxon>
    </lineage>
</organism>
<dbReference type="EMBL" id="MU003786">
    <property type="protein sequence ID" value="KAF2721929.1"/>
    <property type="molecule type" value="Genomic_DNA"/>
</dbReference>
<reference evidence="2" key="1">
    <citation type="journal article" date="2020" name="Stud. Mycol.">
        <title>101 Dothideomycetes genomes: a test case for predicting lifestyles and emergence of pathogens.</title>
        <authorList>
            <person name="Haridas S."/>
            <person name="Albert R."/>
            <person name="Binder M."/>
            <person name="Bloem J."/>
            <person name="Labutti K."/>
            <person name="Salamov A."/>
            <person name="Andreopoulos B."/>
            <person name="Baker S."/>
            <person name="Barry K."/>
            <person name="Bills G."/>
            <person name="Bluhm B."/>
            <person name="Cannon C."/>
            <person name="Castanera R."/>
            <person name="Culley D."/>
            <person name="Daum C."/>
            <person name="Ezra D."/>
            <person name="Gonzalez J."/>
            <person name="Henrissat B."/>
            <person name="Kuo A."/>
            <person name="Liang C."/>
            <person name="Lipzen A."/>
            <person name="Lutzoni F."/>
            <person name="Magnuson J."/>
            <person name="Mondo S."/>
            <person name="Nolan M."/>
            <person name="Ohm R."/>
            <person name="Pangilinan J."/>
            <person name="Park H.-J."/>
            <person name="Ramirez L."/>
            <person name="Alfaro M."/>
            <person name="Sun H."/>
            <person name="Tritt A."/>
            <person name="Yoshinaga Y."/>
            <person name="Zwiers L.-H."/>
            <person name="Turgeon B."/>
            <person name="Goodwin S."/>
            <person name="Spatafora J."/>
            <person name="Crous P."/>
            <person name="Grigoriev I."/>
        </authorList>
    </citation>
    <scope>NUCLEOTIDE SEQUENCE</scope>
    <source>
        <strain evidence="2">CBS 116435</strain>
    </source>
</reference>
<sequence length="161" mass="17065">MVCLKHNIPSRYVQVDGRSWDETSTAATTASCTALPSSTSQPHTPNTSARGNIQGEGSTIPGDPFLSLACNHPLGLRSGTPSDGDMITTSFMYCMRGRMLSASATTRPPPRAVQLRLCVILRPASAGKRNVPEPAPDLGLSPYTKARAKSAPRMPLLSEAT</sequence>
<feature type="compositionally biased region" description="Polar residues" evidence="1">
    <location>
        <begin position="41"/>
        <end position="57"/>
    </location>
</feature>
<proteinExistence type="predicted"/>
<gene>
    <name evidence="2" type="ORF">K431DRAFT_61676</name>
</gene>
<comment type="caution">
    <text evidence="2">The sequence shown here is derived from an EMBL/GenBank/DDBJ whole genome shotgun (WGS) entry which is preliminary data.</text>
</comment>
<feature type="compositionally biased region" description="Low complexity" evidence="1">
    <location>
        <begin position="31"/>
        <end position="40"/>
    </location>
</feature>
<name>A0A9P4Q8U8_9PEZI</name>
<feature type="region of interest" description="Disordered" evidence="1">
    <location>
        <begin position="31"/>
        <end position="58"/>
    </location>
</feature>